<protein>
    <submittedName>
        <fullName evidence="2">Uncharacterized protein</fullName>
    </submittedName>
</protein>
<feature type="region of interest" description="Disordered" evidence="1">
    <location>
        <begin position="365"/>
        <end position="443"/>
    </location>
</feature>
<dbReference type="VEuPathDB" id="FungiDB:DD237_004392"/>
<dbReference type="AlphaFoldDB" id="A0A3M6VTK9"/>
<dbReference type="EMBL" id="QLLG01000046">
    <property type="protein sequence ID" value="RMX68946.1"/>
    <property type="molecule type" value="Genomic_DNA"/>
</dbReference>
<comment type="caution">
    <text evidence="2">The sequence shown here is derived from an EMBL/GenBank/DDBJ whole genome shotgun (WGS) entry which is preliminary data.</text>
</comment>
<dbReference type="STRING" id="542832.A0A3M6VTK9"/>
<accession>A0A3M6VTK9</accession>
<evidence type="ECO:0000256" key="1">
    <source>
        <dbReference type="SAM" id="MobiDB-lite"/>
    </source>
</evidence>
<evidence type="ECO:0000313" key="2">
    <source>
        <dbReference type="EMBL" id="RMX68946.1"/>
    </source>
</evidence>
<organism evidence="2 3">
    <name type="scientific">Peronospora effusa</name>
    <dbReference type="NCBI Taxonomy" id="542832"/>
    <lineage>
        <taxon>Eukaryota</taxon>
        <taxon>Sar</taxon>
        <taxon>Stramenopiles</taxon>
        <taxon>Oomycota</taxon>
        <taxon>Peronosporomycetes</taxon>
        <taxon>Peronosporales</taxon>
        <taxon>Peronosporaceae</taxon>
        <taxon>Peronospora</taxon>
    </lineage>
</organism>
<sequence length="556" mass="61122">MPPKVSSPELHEPYENYLYADLRHELSVRHIRLPRRLTNRVSFIKLLRDWDKKNPTTIRTNLTRTPMSTRRTMNSGAVMNSTRIIRARRGCRFRLINVLLSPDFNDRWGTMAGKLEVNQLWRDVHAAFMTQNSMLDAMHFHDALFVNVTPNVILPHSASRLLQMWVEIVAMYRNAVAQAKEAATQNKNTHSFFDFCAGRLDLLYLHMAMLLEPKLYKFILSDKIPISEPFGKRKTKTQVTTALAAKNGKPEEAIKDLARSAEKPLPGKVKVLSVPTCASTHAATATITPVIAATISTAPSNALAAAATAATHSKSSRVPTQNPEMEEVQTVVGSTAPAVAATLPQLATAKASTTGMKAKQTKQFVLPHTPAAPTKPQQTVDQGKARSGAGGAESAKDAKAKVSPSRLKLTASQPKAVAANKPSQIKSSVGDKPADGKMSSLGKRPREVENTAIVEVPSVSDIVPHSGKRVHTTTTISTALAPRPTDVMLPPDEWDILESRLRKVNENIDRCHRGLASVEMTVSENYKQSLEADLRFYSAIKQRLQEQLLVVMQSGY</sequence>
<proteinExistence type="predicted"/>
<evidence type="ECO:0000313" key="3">
    <source>
        <dbReference type="Proteomes" id="UP000282087"/>
    </source>
</evidence>
<keyword evidence="3" id="KW-1185">Reference proteome</keyword>
<name>A0A3M6VTK9_9STRA</name>
<reference evidence="2 3" key="1">
    <citation type="submission" date="2018-06" db="EMBL/GenBank/DDBJ databases">
        <title>Comparative genomics of downy mildews reveals potential adaptations to biotrophy.</title>
        <authorList>
            <person name="Fletcher K."/>
            <person name="Klosterman S.J."/>
            <person name="Derevnina L."/>
            <person name="Martin F."/>
            <person name="Koike S."/>
            <person name="Reyes Chin-Wo S."/>
            <person name="Mou B."/>
            <person name="Michelmore R."/>
        </authorList>
    </citation>
    <scope>NUCLEOTIDE SEQUENCE [LARGE SCALE GENOMIC DNA]</scope>
    <source>
        <strain evidence="2 3">R14</strain>
    </source>
</reference>
<dbReference type="Proteomes" id="UP000282087">
    <property type="component" value="Unassembled WGS sequence"/>
</dbReference>
<gene>
    <name evidence="2" type="ORF">DD238_004167</name>
</gene>